<dbReference type="AlphaFoldDB" id="A0A6A6VY52"/>
<keyword evidence="4" id="KW-0132">Cell division</keyword>
<dbReference type="InterPro" id="IPR011989">
    <property type="entry name" value="ARM-like"/>
</dbReference>
<proteinExistence type="inferred from homology"/>
<keyword evidence="6" id="KW-0226">DNA condensation</keyword>
<dbReference type="PANTHER" id="PTHR14418:SF5">
    <property type="entry name" value="CONDENSIN COMPLEX SUBUNIT 3"/>
    <property type="match status" value="1"/>
</dbReference>
<reference evidence="10" key="1">
    <citation type="journal article" date="2020" name="Stud. Mycol.">
        <title>101 Dothideomycetes genomes: a test case for predicting lifestyles and emergence of pathogens.</title>
        <authorList>
            <person name="Haridas S."/>
            <person name="Albert R."/>
            <person name="Binder M."/>
            <person name="Bloem J."/>
            <person name="Labutti K."/>
            <person name="Salamov A."/>
            <person name="Andreopoulos B."/>
            <person name="Baker S."/>
            <person name="Barry K."/>
            <person name="Bills G."/>
            <person name="Bluhm B."/>
            <person name="Cannon C."/>
            <person name="Castanera R."/>
            <person name="Culley D."/>
            <person name="Daum C."/>
            <person name="Ezra D."/>
            <person name="Gonzalez J."/>
            <person name="Henrissat B."/>
            <person name="Kuo A."/>
            <person name="Liang C."/>
            <person name="Lipzen A."/>
            <person name="Lutzoni F."/>
            <person name="Magnuson J."/>
            <person name="Mondo S."/>
            <person name="Nolan M."/>
            <person name="Ohm R."/>
            <person name="Pangilinan J."/>
            <person name="Park H.-J."/>
            <person name="Ramirez L."/>
            <person name="Alfaro M."/>
            <person name="Sun H."/>
            <person name="Tritt A."/>
            <person name="Yoshinaga Y."/>
            <person name="Zwiers L.-H."/>
            <person name="Turgeon B."/>
            <person name="Goodwin S."/>
            <person name="Spatafora J."/>
            <person name="Crous P."/>
            <person name="Grigoriev I."/>
        </authorList>
    </citation>
    <scope>NUCLEOTIDE SEQUENCE</scope>
    <source>
        <strain evidence="10">CBS 121739</strain>
    </source>
</reference>
<dbReference type="PANTHER" id="PTHR14418">
    <property type="entry name" value="CONDENSIN COMPLEX SUBUNIT 3-RELATED"/>
    <property type="match status" value="1"/>
</dbReference>
<evidence type="ECO:0000256" key="2">
    <source>
        <dbReference type="ARBA" id="ARBA00006533"/>
    </source>
</evidence>
<sequence length="1133" mass="125882">MPARVGRASKTSAATRSRGSGSARTSANAIEIPDEGPTTTLRTRVCQIFADTARSTTAQRKLVVNLRKIQEACCYEPTLPAKKNKPEASSSEEDFNEETGRCLVRVLAIKKSEPAGDNVVRFITLFLKHASEKDAALAHGEDETTDFVDETPSTRLTTHVLKLALQVLDVKDKVVRFRATQIIVQIIITADSVDNDLFQHLRLGLLKRLRDKESSVRVQAAIGLCRLADDTDEDDEDDDSDDGLAGGILDKLLDVLQNDPSAEVRRKLLLNLPISQSTLYHLLERARDMDYATRKAEYARFLPQLDFRHISLTTREKLMRWGLRDRDENVRKAAARLFCERWIENCAGQPNATEDGTSAPQGQNAVPSLAALLELLERIDIVNSGTESGFGKDAMKEFWERRPDYREYLSFDDDFWSNLTPESAFVVRTLNDYCRYAKDSRLQELIEEKMPEVTKFAFFLKNHLNVFIEGVRKVASSEDTEIEEDTVQQEFCVEQMLHMALTFDYTDEVGRRKIFSIMREALALPELPEESTRLAIEVLRTVCSQDAAGEREFCAVVQEAMAEIRDTVVGEDGSDIAADDSFHSARSEVSGEDTPPPNKLRRSSSEREFTEADEEKAFNILVVTMKCLHLAQCMLQEVKMDLSQNNELTTMLHIQIIPAVQSHEAAIRERGIICLGLCCLQSRELAESNMDLLMHCFAKGAESLQVICLQVITDILIHHPTLFTSLKVAEEGNPNSSKRKEVTQRIIVKAYRKALLESAPAALRLNAVIGLSKLLLLHVLPAEYEAGILRDLIFRFFSPDTTANPGLQQALSYFLPVYCHSRQFNAVQIAGLLTDVIHELMTNLETNFAEEDFVGWTTIVGMLAEWTDGRRIVNTGMVRASQNDVEVDEPHVVLALDILERVTDSRCSQEECKQLLALLSKLYIPANATTSKSHVPSAEYVGTLQALNDLATSALSSGVAPDATSRTTLTKLQASLTKIVGEAEVVADDIEDEDQKSVATETSDGAPDEDEGNETEVPNVGDVDEDEGEDTEVPDENGAVMAPEPIPAVKEDSDTEMQDSEMVDAVDSTEVEHQEGAETMFGAPPEAEGTIIPEVRLSKRGRGRPKKAAPQRSNAPRKSNDESIVNSLLDSEM</sequence>
<dbReference type="RefSeq" id="XP_033597197.1">
    <property type="nucleotide sequence ID" value="XM_033742069.1"/>
</dbReference>
<evidence type="ECO:0000256" key="5">
    <source>
        <dbReference type="ARBA" id="ARBA00022776"/>
    </source>
</evidence>
<accession>A0A6A6VY52</accession>
<keyword evidence="5" id="KW-0498">Mitosis</keyword>
<dbReference type="GeneID" id="54483123"/>
<keyword evidence="11" id="KW-1185">Reference proteome</keyword>
<dbReference type="Pfam" id="PF12719">
    <property type="entry name" value="Cnd3"/>
    <property type="match status" value="1"/>
</dbReference>
<feature type="domain" description="Nuclear condensin complex subunit 3 C-terminal" evidence="9">
    <location>
        <begin position="626"/>
        <end position="924"/>
    </location>
</feature>
<evidence type="ECO:0000313" key="11">
    <source>
        <dbReference type="Proteomes" id="UP000799437"/>
    </source>
</evidence>
<evidence type="ECO:0000256" key="1">
    <source>
        <dbReference type="ARBA" id="ARBA00004286"/>
    </source>
</evidence>
<feature type="compositionally biased region" description="Polar residues" evidence="8">
    <location>
        <begin position="1111"/>
        <end position="1133"/>
    </location>
</feature>
<evidence type="ECO:0000313" key="10">
    <source>
        <dbReference type="EMBL" id="KAF2754746.1"/>
    </source>
</evidence>
<dbReference type="GO" id="GO:0000793">
    <property type="term" value="C:condensed chromosome"/>
    <property type="evidence" value="ECO:0007669"/>
    <property type="project" value="TreeGrafter"/>
</dbReference>
<dbReference type="SUPFAM" id="SSF48371">
    <property type="entry name" value="ARM repeat"/>
    <property type="match status" value="1"/>
</dbReference>
<name>A0A6A6VY52_9PEZI</name>
<organism evidence="10 11">
    <name type="scientific">Pseudovirgaria hyperparasitica</name>
    <dbReference type="NCBI Taxonomy" id="470096"/>
    <lineage>
        <taxon>Eukaryota</taxon>
        <taxon>Fungi</taxon>
        <taxon>Dikarya</taxon>
        <taxon>Ascomycota</taxon>
        <taxon>Pezizomycotina</taxon>
        <taxon>Dothideomycetes</taxon>
        <taxon>Dothideomycetes incertae sedis</taxon>
        <taxon>Acrospermales</taxon>
        <taxon>Acrospermaceae</taxon>
        <taxon>Pseudovirgaria</taxon>
    </lineage>
</organism>
<feature type="compositionally biased region" description="Acidic residues" evidence="8">
    <location>
        <begin position="1053"/>
        <end position="1069"/>
    </location>
</feature>
<protein>
    <recommendedName>
        <fullName evidence="9">Nuclear condensin complex subunit 3 C-terminal domain-containing protein</fullName>
    </recommendedName>
</protein>
<evidence type="ECO:0000256" key="3">
    <source>
        <dbReference type="ARBA" id="ARBA00022454"/>
    </source>
</evidence>
<keyword evidence="3" id="KW-0158">Chromosome</keyword>
<feature type="region of interest" description="Disordered" evidence="8">
    <location>
        <begin position="1"/>
        <end position="36"/>
    </location>
</feature>
<feature type="region of interest" description="Disordered" evidence="8">
    <location>
        <begin position="573"/>
        <end position="608"/>
    </location>
</feature>
<feature type="region of interest" description="Disordered" evidence="8">
    <location>
        <begin position="985"/>
        <end position="1133"/>
    </location>
</feature>
<dbReference type="InterPro" id="IPR025977">
    <property type="entry name" value="Cnd3_C"/>
</dbReference>
<dbReference type="GO" id="GO:0000796">
    <property type="term" value="C:condensin complex"/>
    <property type="evidence" value="ECO:0007669"/>
    <property type="project" value="InterPro"/>
</dbReference>
<evidence type="ECO:0000256" key="7">
    <source>
        <dbReference type="ARBA" id="ARBA00023306"/>
    </source>
</evidence>
<feature type="compositionally biased region" description="Basic residues" evidence="8">
    <location>
        <begin position="1098"/>
        <end position="1109"/>
    </location>
</feature>
<feature type="compositionally biased region" description="Low complexity" evidence="8">
    <location>
        <begin position="11"/>
        <end position="27"/>
    </location>
</feature>
<feature type="compositionally biased region" description="Acidic residues" evidence="8">
    <location>
        <begin position="985"/>
        <end position="994"/>
    </location>
</feature>
<evidence type="ECO:0000256" key="8">
    <source>
        <dbReference type="SAM" id="MobiDB-lite"/>
    </source>
</evidence>
<dbReference type="EMBL" id="ML996579">
    <property type="protein sequence ID" value="KAF2754746.1"/>
    <property type="molecule type" value="Genomic_DNA"/>
</dbReference>
<comment type="subcellular location">
    <subcellularLocation>
        <location evidence="1">Chromosome</location>
    </subcellularLocation>
</comment>
<feature type="compositionally biased region" description="Acidic residues" evidence="8">
    <location>
        <begin position="1022"/>
        <end position="1035"/>
    </location>
</feature>
<dbReference type="InterPro" id="IPR016024">
    <property type="entry name" value="ARM-type_fold"/>
</dbReference>
<gene>
    <name evidence="10" type="ORF">EJ05DRAFT_443134</name>
</gene>
<evidence type="ECO:0000256" key="6">
    <source>
        <dbReference type="ARBA" id="ARBA00023067"/>
    </source>
</evidence>
<comment type="similarity">
    <text evidence="2">Belongs to the CND3 (condensin subunit 3) family.</text>
</comment>
<dbReference type="Gene3D" id="1.25.10.10">
    <property type="entry name" value="Leucine-rich Repeat Variant"/>
    <property type="match status" value="1"/>
</dbReference>
<evidence type="ECO:0000259" key="9">
    <source>
        <dbReference type="Pfam" id="PF12719"/>
    </source>
</evidence>
<keyword evidence="7" id="KW-0131">Cell cycle</keyword>
<dbReference type="GO" id="GO:0007076">
    <property type="term" value="P:mitotic chromosome condensation"/>
    <property type="evidence" value="ECO:0007669"/>
    <property type="project" value="InterPro"/>
</dbReference>
<dbReference type="Proteomes" id="UP000799437">
    <property type="component" value="Unassembled WGS sequence"/>
</dbReference>
<dbReference type="InterPro" id="IPR027165">
    <property type="entry name" value="CND3"/>
</dbReference>
<dbReference type="OrthoDB" id="27187at2759"/>
<dbReference type="GO" id="GO:0051301">
    <property type="term" value="P:cell division"/>
    <property type="evidence" value="ECO:0007669"/>
    <property type="project" value="UniProtKB-KW"/>
</dbReference>
<evidence type="ECO:0000256" key="4">
    <source>
        <dbReference type="ARBA" id="ARBA00022618"/>
    </source>
</evidence>